<sequence>MTARENDFAVLSPAIRHRTEAEPVRTMYDAVTAANIPADARMVAGYIDRIKLAPWTPADWARFPHAVKVTIVKKAGTNDGHVLDVEPGDATPAEAPGWVRMRRAAGADPTVYCNLSTWPSVRAAFSAAGVAEPHYWIARYDGDPAIPAGAIAKQYRGNVAPGYDLSSVADYWPGVDGPASGVEIMERITVTPPNAAENAVRVFLSGSPAAAVVIRPRLGGDGFANPMWVGDIYAWGSDHQGIGHNPTQTGGYDSKLTSHRRYDLPGALWADINYSAAEPFEIDIVG</sequence>
<gene>
    <name evidence="1" type="ordered locus">RAM_38745</name>
</gene>
<proteinExistence type="predicted"/>
<organism evidence="1 2">
    <name type="scientific">Amycolatopsis mediterranei (strain S699)</name>
    <name type="common">Nocardia mediterranei</name>
    <dbReference type="NCBI Taxonomy" id="713604"/>
    <lineage>
        <taxon>Bacteria</taxon>
        <taxon>Bacillati</taxon>
        <taxon>Actinomycetota</taxon>
        <taxon>Actinomycetes</taxon>
        <taxon>Pseudonocardiales</taxon>
        <taxon>Pseudonocardiaceae</taxon>
        <taxon>Amycolatopsis</taxon>
    </lineage>
</organism>
<keyword evidence="2" id="KW-1185">Reference proteome</keyword>
<name>A0A9R0P4K8_AMYMS</name>
<dbReference type="AlphaFoldDB" id="A0A9R0P4K8"/>
<protein>
    <submittedName>
        <fullName evidence="1">Uncharacterized protein</fullName>
    </submittedName>
</protein>
<reference evidence="1 2" key="1">
    <citation type="journal article" date="2011" name="J. Bacteriol.">
        <title>Whole genome sequence of the rifamycin B-producing strain Amycolatopsis mediterranei S699.</title>
        <authorList>
            <person name="Verma M."/>
            <person name="Kaur J."/>
            <person name="Kumar M."/>
            <person name="Kumari K."/>
            <person name="Saxena A."/>
            <person name="Anand S."/>
            <person name="Nigam A."/>
            <person name="Ravi V."/>
            <person name="Raghuvanshi S."/>
            <person name="Khurana P."/>
            <person name="Tyagi A.K."/>
            <person name="Khurana J.P."/>
            <person name="Lal R."/>
        </authorList>
    </citation>
    <scope>NUCLEOTIDE SEQUENCE [LARGE SCALE GENOMIC DNA]</scope>
    <source>
        <strain evidence="1 2">S699</strain>
    </source>
</reference>
<accession>A0A9R0P4K8</accession>
<dbReference type="EMBL" id="CP002896">
    <property type="protein sequence ID" value="AEK46216.1"/>
    <property type="molecule type" value="Genomic_DNA"/>
</dbReference>
<dbReference type="KEGG" id="amn:RAM_38745"/>
<evidence type="ECO:0000313" key="2">
    <source>
        <dbReference type="Proteomes" id="UP000006138"/>
    </source>
</evidence>
<dbReference type="InterPro" id="IPR017853">
    <property type="entry name" value="GH"/>
</dbReference>
<dbReference type="Proteomes" id="UP000006138">
    <property type="component" value="Chromosome"/>
</dbReference>
<dbReference type="SUPFAM" id="SSF51445">
    <property type="entry name" value="(Trans)glycosidases"/>
    <property type="match status" value="1"/>
</dbReference>
<evidence type="ECO:0000313" key="1">
    <source>
        <dbReference type="EMBL" id="AEK46216.1"/>
    </source>
</evidence>